<comment type="catalytic activity">
    <reaction evidence="1">
        <text>ATP + H2O = ADP + phosphate + H(+)</text>
        <dbReference type="Rhea" id="RHEA:13065"/>
        <dbReference type="ChEBI" id="CHEBI:15377"/>
        <dbReference type="ChEBI" id="CHEBI:15378"/>
        <dbReference type="ChEBI" id="CHEBI:30616"/>
        <dbReference type="ChEBI" id="CHEBI:43474"/>
        <dbReference type="ChEBI" id="CHEBI:456216"/>
        <dbReference type="EC" id="5.6.2.3"/>
    </reaction>
</comment>
<dbReference type="OrthoDB" id="1929541at2759"/>
<keyword evidence="1" id="KW-0547">Nucleotide-binding</keyword>
<keyword evidence="1" id="KW-0234">DNA repair</keyword>
<comment type="similarity">
    <text evidence="1">Belongs to the helicase family.</text>
</comment>
<proteinExistence type="inferred from homology"/>
<dbReference type="GO" id="GO:0006310">
    <property type="term" value="P:DNA recombination"/>
    <property type="evidence" value="ECO:0007669"/>
    <property type="project" value="UniProtKB-KW"/>
</dbReference>
<accession>A0A1Q3CCA2</accession>
<keyword evidence="1" id="KW-0233">DNA recombination</keyword>
<dbReference type="Gene3D" id="3.40.50.300">
    <property type="entry name" value="P-loop containing nucleotide triphosphate hydrolases"/>
    <property type="match status" value="1"/>
</dbReference>
<keyword evidence="5" id="KW-1185">Reference proteome</keyword>
<comment type="cofactor">
    <cofactor evidence="1">
        <name>Mg(2+)</name>
        <dbReference type="ChEBI" id="CHEBI:18420"/>
    </cofactor>
</comment>
<keyword evidence="1" id="KW-0378">Hydrolase</keyword>
<dbReference type="Pfam" id="PF05970">
    <property type="entry name" value="PIF1"/>
    <property type="match status" value="1"/>
</dbReference>
<evidence type="ECO:0000256" key="1">
    <source>
        <dbReference type="RuleBase" id="RU363044"/>
    </source>
</evidence>
<keyword evidence="1" id="KW-0067">ATP-binding</keyword>
<sequence length="349" mass="39776">QTIHSTFKIPLKVEASTTCIVDKESNQVELIRQAIAIIWDEASMARCYAIEAMDWTFRDITVVDLVFGGKVMILGNDFQQVLSVVPSGTKLEMINAFLVKSTMWKDVRVLFLKQNMRSRSDEDYSNFILRVSKGNEVRGTLHQYFSKRGIPKFGKLSKQCFIYGGTGHTHSKKNDNVDKLNEKIIGIALYQREYLNFISPASMPPHALILKNGAPIMLLRNLDPKSRLIVIQVSTIVDAKILTGQFARTKVFLPRVPLKTSENINLPFVTTRRQFTIRLSFVLMINESQGHTISNVDVYIPEYVFSHGQLYVALSRGVCSEKMKLLVKKENLNTRRMVHKQTLFTSIQV</sequence>
<dbReference type="EMBL" id="BDDD01001701">
    <property type="protein sequence ID" value="GAV77856.1"/>
    <property type="molecule type" value="Genomic_DNA"/>
</dbReference>
<dbReference type="InterPro" id="IPR049163">
    <property type="entry name" value="Pif1-like_2B_dom"/>
</dbReference>
<keyword evidence="1" id="KW-0227">DNA damage</keyword>
<dbReference type="GO" id="GO:0005524">
    <property type="term" value="F:ATP binding"/>
    <property type="evidence" value="ECO:0007669"/>
    <property type="project" value="UniProtKB-KW"/>
</dbReference>
<dbReference type="PANTHER" id="PTHR10492:SF94">
    <property type="entry name" value="ATP-DEPENDENT DNA HELICASE"/>
    <property type="match status" value="1"/>
</dbReference>
<feature type="domain" description="DNA helicase Pif1-like DEAD-box helicase" evidence="2">
    <location>
        <begin position="2"/>
        <end position="135"/>
    </location>
</feature>
<evidence type="ECO:0000313" key="4">
    <source>
        <dbReference type="EMBL" id="GAV77856.1"/>
    </source>
</evidence>
<dbReference type="Proteomes" id="UP000187406">
    <property type="component" value="Unassembled WGS sequence"/>
</dbReference>
<dbReference type="InParanoid" id="A0A1Q3CCA2"/>
<comment type="caution">
    <text evidence="4">The sequence shown here is derived from an EMBL/GenBank/DDBJ whole genome shotgun (WGS) entry which is preliminary data.</text>
</comment>
<evidence type="ECO:0000259" key="2">
    <source>
        <dbReference type="Pfam" id="PF05970"/>
    </source>
</evidence>
<dbReference type="GO" id="GO:0006281">
    <property type="term" value="P:DNA repair"/>
    <property type="evidence" value="ECO:0007669"/>
    <property type="project" value="UniProtKB-KW"/>
</dbReference>
<dbReference type="PANTHER" id="PTHR10492">
    <property type="match status" value="1"/>
</dbReference>
<dbReference type="InterPro" id="IPR010285">
    <property type="entry name" value="DNA_helicase_pif1-like_DEAD"/>
</dbReference>
<gene>
    <name evidence="4" type="ORF">CFOL_v3_21324</name>
</gene>
<feature type="non-terminal residue" evidence="4">
    <location>
        <position position="1"/>
    </location>
</feature>
<dbReference type="GO" id="GO:0043139">
    <property type="term" value="F:5'-3' DNA helicase activity"/>
    <property type="evidence" value="ECO:0007669"/>
    <property type="project" value="UniProtKB-EC"/>
</dbReference>
<keyword evidence="1" id="KW-0347">Helicase</keyword>
<dbReference type="EC" id="5.6.2.3" evidence="1"/>
<feature type="domain" description="DNA helicase Pif1-like 2B" evidence="3">
    <location>
        <begin position="193"/>
        <end position="231"/>
    </location>
</feature>
<dbReference type="GO" id="GO:0016887">
    <property type="term" value="F:ATP hydrolysis activity"/>
    <property type="evidence" value="ECO:0007669"/>
    <property type="project" value="RHEA"/>
</dbReference>
<evidence type="ECO:0000313" key="5">
    <source>
        <dbReference type="Proteomes" id="UP000187406"/>
    </source>
</evidence>
<dbReference type="Pfam" id="PF21530">
    <property type="entry name" value="Pif1_2B_dom"/>
    <property type="match status" value="1"/>
</dbReference>
<organism evidence="4 5">
    <name type="scientific">Cephalotus follicularis</name>
    <name type="common">Albany pitcher plant</name>
    <dbReference type="NCBI Taxonomy" id="3775"/>
    <lineage>
        <taxon>Eukaryota</taxon>
        <taxon>Viridiplantae</taxon>
        <taxon>Streptophyta</taxon>
        <taxon>Embryophyta</taxon>
        <taxon>Tracheophyta</taxon>
        <taxon>Spermatophyta</taxon>
        <taxon>Magnoliopsida</taxon>
        <taxon>eudicotyledons</taxon>
        <taxon>Gunneridae</taxon>
        <taxon>Pentapetalae</taxon>
        <taxon>rosids</taxon>
        <taxon>fabids</taxon>
        <taxon>Oxalidales</taxon>
        <taxon>Cephalotaceae</taxon>
        <taxon>Cephalotus</taxon>
    </lineage>
</organism>
<dbReference type="GO" id="GO:0000723">
    <property type="term" value="P:telomere maintenance"/>
    <property type="evidence" value="ECO:0007669"/>
    <property type="project" value="InterPro"/>
</dbReference>
<dbReference type="SUPFAM" id="SSF52540">
    <property type="entry name" value="P-loop containing nucleoside triphosphate hydrolases"/>
    <property type="match status" value="1"/>
</dbReference>
<name>A0A1Q3CCA2_CEPFO</name>
<dbReference type="InterPro" id="IPR027417">
    <property type="entry name" value="P-loop_NTPase"/>
</dbReference>
<dbReference type="AlphaFoldDB" id="A0A1Q3CCA2"/>
<protein>
    <recommendedName>
        <fullName evidence="1">ATP-dependent DNA helicase</fullName>
        <ecNumber evidence="1">5.6.2.3</ecNumber>
    </recommendedName>
</protein>
<evidence type="ECO:0000259" key="3">
    <source>
        <dbReference type="Pfam" id="PF21530"/>
    </source>
</evidence>
<dbReference type="STRING" id="3775.A0A1Q3CCA2"/>
<reference evidence="5" key="1">
    <citation type="submission" date="2016-04" db="EMBL/GenBank/DDBJ databases">
        <title>Cephalotus genome sequencing.</title>
        <authorList>
            <person name="Fukushima K."/>
            <person name="Hasebe M."/>
            <person name="Fang X."/>
        </authorList>
    </citation>
    <scope>NUCLEOTIDE SEQUENCE [LARGE SCALE GENOMIC DNA]</scope>
    <source>
        <strain evidence="5">cv. St1</strain>
    </source>
</reference>